<protein>
    <recommendedName>
        <fullName evidence="4">Collagen-like protein</fullName>
    </recommendedName>
</protein>
<feature type="region of interest" description="Disordered" evidence="1">
    <location>
        <begin position="206"/>
        <end position="266"/>
    </location>
</feature>
<dbReference type="RefSeq" id="WP_378298219.1">
    <property type="nucleotide sequence ID" value="NZ_JBHULX010000030.1"/>
</dbReference>
<feature type="compositionally biased region" description="Polar residues" evidence="1">
    <location>
        <begin position="116"/>
        <end position="136"/>
    </location>
</feature>
<organism evidence="2 3">
    <name type="scientific">Aquimarina hainanensis</name>
    <dbReference type="NCBI Taxonomy" id="1578017"/>
    <lineage>
        <taxon>Bacteria</taxon>
        <taxon>Pseudomonadati</taxon>
        <taxon>Bacteroidota</taxon>
        <taxon>Flavobacteriia</taxon>
        <taxon>Flavobacteriales</taxon>
        <taxon>Flavobacteriaceae</taxon>
        <taxon>Aquimarina</taxon>
    </lineage>
</organism>
<gene>
    <name evidence="2" type="ORF">ACFSTE_14685</name>
</gene>
<dbReference type="EMBL" id="JBHULX010000030">
    <property type="protein sequence ID" value="MFD2592083.1"/>
    <property type="molecule type" value="Genomic_DNA"/>
</dbReference>
<feature type="region of interest" description="Disordered" evidence="1">
    <location>
        <begin position="151"/>
        <end position="180"/>
    </location>
</feature>
<dbReference type="Proteomes" id="UP001597459">
    <property type="component" value="Unassembled WGS sequence"/>
</dbReference>
<evidence type="ECO:0000313" key="2">
    <source>
        <dbReference type="EMBL" id="MFD2592083.1"/>
    </source>
</evidence>
<feature type="compositionally biased region" description="Gly residues" evidence="1">
    <location>
        <begin position="246"/>
        <end position="266"/>
    </location>
</feature>
<reference evidence="3" key="1">
    <citation type="journal article" date="2019" name="Int. J. Syst. Evol. Microbiol.">
        <title>The Global Catalogue of Microorganisms (GCM) 10K type strain sequencing project: providing services to taxonomists for standard genome sequencing and annotation.</title>
        <authorList>
            <consortium name="The Broad Institute Genomics Platform"/>
            <consortium name="The Broad Institute Genome Sequencing Center for Infectious Disease"/>
            <person name="Wu L."/>
            <person name="Ma J."/>
        </authorList>
    </citation>
    <scope>NUCLEOTIDE SEQUENCE [LARGE SCALE GENOMIC DNA]</scope>
    <source>
        <strain evidence="3">KCTC 42423</strain>
    </source>
</reference>
<keyword evidence="3" id="KW-1185">Reference proteome</keyword>
<feature type="compositionally biased region" description="Low complexity" evidence="1">
    <location>
        <begin position="343"/>
        <end position="357"/>
    </location>
</feature>
<feature type="compositionally biased region" description="Gly residues" evidence="1">
    <location>
        <begin position="206"/>
        <end position="237"/>
    </location>
</feature>
<name>A0ABW5NBW1_9FLAO</name>
<evidence type="ECO:0000256" key="1">
    <source>
        <dbReference type="SAM" id="MobiDB-lite"/>
    </source>
</evidence>
<feature type="region of interest" description="Disordered" evidence="1">
    <location>
        <begin position="303"/>
        <end position="375"/>
    </location>
</feature>
<evidence type="ECO:0000313" key="3">
    <source>
        <dbReference type="Proteomes" id="UP001597459"/>
    </source>
</evidence>
<comment type="caution">
    <text evidence="2">The sequence shown here is derived from an EMBL/GenBank/DDBJ whole genome shotgun (WGS) entry which is preliminary data.</text>
</comment>
<proteinExistence type="predicted"/>
<evidence type="ECO:0008006" key="4">
    <source>
        <dbReference type="Google" id="ProtNLM"/>
    </source>
</evidence>
<feature type="region of interest" description="Disordered" evidence="1">
    <location>
        <begin position="115"/>
        <end position="137"/>
    </location>
</feature>
<sequence>MIYLSVTNTRANDVIELGSNDPNNPQKLLIKENGIIGKAGQKLLIKGYVEISHFEENIYTEEAKKIYIKFDSIQFTNNGLVYTKSDLGIYPTKYLGGFVRIHSVRGQNGVDGKGYSIQSSPITQKAPNGANGSNGRDASCGVRNFVPYSRGAKSGSNGGAGSEGYRGNDGQHGEQGENATHSSNILIELNKISLDSNLRIEVVAEGGNGGQGGNGQKGGIGGEGGNGGKGGNGGDGSECGRSAKNGGNGGNAGNGGNGGDGGDGGNGGKGGNGGLIEVYFSDVNIQDFLFQGIDKRVVAKYKGGNGGKPGLGGEGGEGGKPGARGCGGSKGKAEGIPNIWQENGDNGDCGNTGTAGNVGKRGLNGKWGDSGQDGTLRHSNYKYVEERSTDFFNMPNRTQGRYIIL</sequence>
<accession>A0ABW5NBW1</accession>
<feature type="compositionally biased region" description="Gly residues" evidence="1">
    <location>
        <begin position="303"/>
        <end position="330"/>
    </location>
</feature>